<dbReference type="AlphaFoldDB" id="A0AAF0DI73"/>
<protein>
    <submittedName>
        <fullName evidence="1">Uncharacterized protein</fullName>
    </submittedName>
</protein>
<reference evidence="1" key="1">
    <citation type="submission" date="2023-03" db="EMBL/GenBank/DDBJ databases">
        <title>Emydomyces testavorans Genome Sequence.</title>
        <authorList>
            <person name="Hoyer L."/>
        </authorList>
    </citation>
    <scope>NUCLEOTIDE SEQUENCE</scope>
    <source>
        <strain evidence="1">16-2883</strain>
    </source>
</reference>
<proteinExistence type="predicted"/>
<evidence type="ECO:0000313" key="1">
    <source>
        <dbReference type="EMBL" id="WEW58673.1"/>
    </source>
</evidence>
<organism evidence="1 2">
    <name type="scientific">Emydomyces testavorans</name>
    <dbReference type="NCBI Taxonomy" id="2070801"/>
    <lineage>
        <taxon>Eukaryota</taxon>
        <taxon>Fungi</taxon>
        <taxon>Dikarya</taxon>
        <taxon>Ascomycota</taxon>
        <taxon>Pezizomycotina</taxon>
        <taxon>Eurotiomycetes</taxon>
        <taxon>Eurotiomycetidae</taxon>
        <taxon>Onygenales</taxon>
        <taxon>Nannizziopsiaceae</taxon>
        <taxon>Emydomyces</taxon>
    </lineage>
</organism>
<gene>
    <name evidence="1" type="ORF">PRK78_004141</name>
</gene>
<dbReference type="Proteomes" id="UP001219355">
    <property type="component" value="Chromosome 2"/>
</dbReference>
<name>A0AAF0DI73_9EURO</name>
<dbReference type="EMBL" id="CP120628">
    <property type="protein sequence ID" value="WEW58673.1"/>
    <property type="molecule type" value="Genomic_DNA"/>
</dbReference>
<keyword evidence="2" id="KW-1185">Reference proteome</keyword>
<accession>A0AAF0DI73</accession>
<sequence length="181" mass="20048">MATSRIHAATAQLLIGVPLQFRNLIYQIAAGTNPHVQFPFQEVKVIRGTRPHPPNTDHQEVRNSITLQFNGAPGGPIVAHLFNDGTIKTSREMHDENNRRAAEEARLITEENKFPALQQTAARKQAETRMMSRIYAVRNDSSLSVIQKQLEKDSALQEYRLVLQSQAQARAAAAAGAGKTL</sequence>
<evidence type="ECO:0000313" key="2">
    <source>
        <dbReference type="Proteomes" id="UP001219355"/>
    </source>
</evidence>